<dbReference type="AlphaFoldDB" id="A0A3M8LDN0"/>
<dbReference type="Proteomes" id="UP000279859">
    <property type="component" value="Unassembled WGS sequence"/>
</dbReference>
<evidence type="ECO:0000313" key="2">
    <source>
        <dbReference type="EMBL" id="RNE62588.1"/>
    </source>
</evidence>
<feature type="region of interest" description="Disordered" evidence="1">
    <location>
        <begin position="103"/>
        <end position="126"/>
    </location>
</feature>
<comment type="caution">
    <text evidence="2">The sequence shown here is derived from an EMBL/GenBank/DDBJ whole genome shotgun (WGS) entry which is preliminary data.</text>
</comment>
<gene>
    <name evidence="2" type="ORF">EEJ31_07070</name>
</gene>
<evidence type="ECO:0008006" key="4">
    <source>
        <dbReference type="Google" id="ProtNLM"/>
    </source>
</evidence>
<organism evidence="2 3">
    <name type="scientific">Cryobacterium tepidiphilum</name>
    <dbReference type="NCBI Taxonomy" id="2486026"/>
    <lineage>
        <taxon>Bacteria</taxon>
        <taxon>Bacillati</taxon>
        <taxon>Actinomycetota</taxon>
        <taxon>Actinomycetes</taxon>
        <taxon>Micrococcales</taxon>
        <taxon>Microbacteriaceae</taxon>
        <taxon>Cryobacterium</taxon>
    </lineage>
</organism>
<dbReference type="EMBL" id="RDSR01000009">
    <property type="protein sequence ID" value="RNE62588.1"/>
    <property type="molecule type" value="Genomic_DNA"/>
</dbReference>
<dbReference type="OrthoDB" id="5118185at2"/>
<sequence>MGADEGGKGRNALRALGRALHWVRTGGAAEPTFVDLGEFKAPPEMPLAPIERVVEEGHLIAASAVRMAVKNRLLVRALRDDREYDPRALVRVAKRQFTELAEENEEAAERLEREQRREAKQVENARRPRRYLGGRPIVERPEQVRGPQVYRLLAAALRATAGDDEELLRVVSAARDDAWAELGREVEARLGSGEAAPAVHRPDVPASATLDPAVPVDADYARERDQRMRALIDEDLAALAARNDPQPPASLP</sequence>
<accession>A0A3M8LDN0</accession>
<evidence type="ECO:0000256" key="1">
    <source>
        <dbReference type="SAM" id="MobiDB-lite"/>
    </source>
</evidence>
<reference evidence="2 3" key="1">
    <citation type="submission" date="2018-11" db="EMBL/GenBank/DDBJ databases">
        <title>Cryobacterium sp. nov., isolated from rhizosphere soil of lettuce.</title>
        <authorList>
            <person name="Wang Y."/>
        </authorList>
    </citation>
    <scope>NUCLEOTIDE SEQUENCE [LARGE SCALE GENOMIC DNA]</scope>
    <source>
        <strain evidence="2 3">NEAU-85</strain>
    </source>
</reference>
<dbReference type="RefSeq" id="WP_123045605.1">
    <property type="nucleotide sequence ID" value="NZ_RDSR01000009.1"/>
</dbReference>
<keyword evidence="3" id="KW-1185">Reference proteome</keyword>
<feature type="compositionally biased region" description="Basic and acidic residues" evidence="1">
    <location>
        <begin position="107"/>
        <end position="126"/>
    </location>
</feature>
<name>A0A3M8LDN0_9MICO</name>
<protein>
    <recommendedName>
        <fullName evidence="4">Asparagine synthase</fullName>
    </recommendedName>
</protein>
<evidence type="ECO:0000313" key="3">
    <source>
        <dbReference type="Proteomes" id="UP000279859"/>
    </source>
</evidence>
<proteinExistence type="predicted"/>